<gene>
    <name evidence="2" type="ORF">RSO01_32330</name>
</gene>
<dbReference type="NCBIfam" id="TIGR01493">
    <property type="entry name" value="HAD-SF-IA-v2"/>
    <property type="match status" value="1"/>
</dbReference>
<dbReference type="PRINTS" id="PR00413">
    <property type="entry name" value="HADHALOGNASE"/>
</dbReference>
<reference evidence="2 3" key="1">
    <citation type="submission" date="2019-07" db="EMBL/GenBank/DDBJ databases">
        <title>Whole genome shotgun sequence of Reyranella soli NBRC 108950.</title>
        <authorList>
            <person name="Hosoyama A."/>
            <person name="Uohara A."/>
            <person name="Ohji S."/>
            <person name="Ichikawa N."/>
        </authorList>
    </citation>
    <scope>NUCLEOTIDE SEQUENCE [LARGE SCALE GENOMIC DNA]</scope>
    <source>
        <strain evidence="2 3">NBRC 108950</strain>
    </source>
</reference>
<dbReference type="SFLD" id="SFLDG01129">
    <property type="entry name" value="C1.5:_HAD__Beta-PGM__Phosphata"/>
    <property type="match status" value="1"/>
</dbReference>
<dbReference type="InterPro" id="IPR023198">
    <property type="entry name" value="PGP-like_dom2"/>
</dbReference>
<dbReference type="PANTHER" id="PTHR43316:SF3">
    <property type="entry name" value="HALOACID DEHALOGENASE, TYPE II (AFU_ORTHOLOGUE AFUA_2G07750)-RELATED"/>
    <property type="match status" value="1"/>
</dbReference>
<comment type="caution">
    <text evidence="2">The sequence shown here is derived from an EMBL/GenBank/DDBJ whole genome shotgun (WGS) entry which is preliminary data.</text>
</comment>
<dbReference type="OrthoDB" id="7989657at2"/>
<dbReference type="Pfam" id="PF00702">
    <property type="entry name" value="Hydrolase"/>
    <property type="match status" value="1"/>
</dbReference>
<dbReference type="SFLD" id="SFLDS00003">
    <property type="entry name" value="Haloacid_Dehalogenase"/>
    <property type="match status" value="1"/>
</dbReference>
<sequence length="204" mass="22541">MKYDAVIFDLLTALIDSWTLWNDVAGSAEAGMTWRRRYLEITYGCGSYRPYETLVREAARDVGLPERLGGELERRWPELQPWPEAHRVLAKIPVPLAVATNCSVRLGRLAAGRVGVPFKVVITAESAGFYKPRPEPYRAVLAALGTAPERTLFVAGSASDVPGAMGVGMPVYWHNRVGLPPRDDARPDHLEPTLDKLAGLFDRT</sequence>
<protein>
    <submittedName>
        <fullName evidence="2">Haloacid dehalogenase</fullName>
    </submittedName>
</protein>
<dbReference type="InterPro" id="IPR051540">
    <property type="entry name" value="S-2-haloacid_dehalogenase"/>
</dbReference>
<organism evidence="2 3">
    <name type="scientific">Reyranella soli</name>
    <dbReference type="NCBI Taxonomy" id="1230389"/>
    <lineage>
        <taxon>Bacteria</taxon>
        <taxon>Pseudomonadati</taxon>
        <taxon>Pseudomonadota</taxon>
        <taxon>Alphaproteobacteria</taxon>
        <taxon>Hyphomicrobiales</taxon>
        <taxon>Reyranellaceae</taxon>
        <taxon>Reyranella</taxon>
    </lineage>
</organism>
<dbReference type="InterPro" id="IPR036412">
    <property type="entry name" value="HAD-like_sf"/>
</dbReference>
<dbReference type="GO" id="GO:0016787">
    <property type="term" value="F:hydrolase activity"/>
    <property type="evidence" value="ECO:0007669"/>
    <property type="project" value="UniProtKB-KW"/>
</dbReference>
<dbReference type="Gene3D" id="3.40.50.1000">
    <property type="entry name" value="HAD superfamily/HAD-like"/>
    <property type="match status" value="1"/>
</dbReference>
<dbReference type="SUPFAM" id="SSF56784">
    <property type="entry name" value="HAD-like"/>
    <property type="match status" value="1"/>
</dbReference>
<dbReference type="EMBL" id="BKAJ01000054">
    <property type="protein sequence ID" value="GEP56067.1"/>
    <property type="molecule type" value="Genomic_DNA"/>
</dbReference>
<dbReference type="Proteomes" id="UP000321058">
    <property type="component" value="Unassembled WGS sequence"/>
</dbReference>
<evidence type="ECO:0000313" key="3">
    <source>
        <dbReference type="Proteomes" id="UP000321058"/>
    </source>
</evidence>
<dbReference type="InterPro" id="IPR006439">
    <property type="entry name" value="HAD-SF_hydro_IA"/>
</dbReference>
<evidence type="ECO:0000313" key="2">
    <source>
        <dbReference type="EMBL" id="GEP56067.1"/>
    </source>
</evidence>
<dbReference type="Gene3D" id="1.10.150.240">
    <property type="entry name" value="Putative phosphatase, domain 2"/>
    <property type="match status" value="1"/>
</dbReference>
<evidence type="ECO:0000256" key="1">
    <source>
        <dbReference type="ARBA" id="ARBA00022801"/>
    </source>
</evidence>
<keyword evidence="3" id="KW-1185">Reference proteome</keyword>
<dbReference type="AlphaFoldDB" id="A0A512NAU5"/>
<dbReference type="PANTHER" id="PTHR43316">
    <property type="entry name" value="HYDROLASE, HALOACID DELAHOGENASE-RELATED"/>
    <property type="match status" value="1"/>
</dbReference>
<accession>A0A512NAU5</accession>
<proteinExistence type="predicted"/>
<dbReference type="RefSeq" id="WP_147150144.1">
    <property type="nucleotide sequence ID" value="NZ_BKAJ01000054.1"/>
</dbReference>
<keyword evidence="1" id="KW-0378">Hydrolase</keyword>
<name>A0A512NAU5_9HYPH</name>
<dbReference type="InterPro" id="IPR023214">
    <property type="entry name" value="HAD_sf"/>
</dbReference>